<dbReference type="PANTHER" id="PTHR34473:SF3">
    <property type="entry name" value="TRANSMEMBRANE PROTEIN-RELATED"/>
    <property type="match status" value="1"/>
</dbReference>
<feature type="transmembrane region" description="Helical" evidence="1">
    <location>
        <begin position="28"/>
        <end position="49"/>
    </location>
</feature>
<accession>L9Z882</accession>
<dbReference type="PANTHER" id="PTHR34473">
    <property type="entry name" value="UPF0699 TRANSMEMBRANE PROTEIN YDBS"/>
    <property type="match status" value="1"/>
</dbReference>
<dbReference type="Proteomes" id="UP000011618">
    <property type="component" value="Unassembled WGS sequence"/>
</dbReference>
<feature type="domain" description="YdbS-like PH" evidence="2">
    <location>
        <begin position="81"/>
        <end position="160"/>
    </location>
</feature>
<feature type="transmembrane region" description="Helical" evidence="1">
    <location>
        <begin position="55"/>
        <end position="78"/>
    </location>
</feature>
<name>L9Z882_9EURY</name>
<evidence type="ECO:0000313" key="3">
    <source>
        <dbReference type="EMBL" id="ELY82166.1"/>
    </source>
</evidence>
<dbReference type="PATRIC" id="fig|1227495.3.peg.518"/>
<dbReference type="EMBL" id="AOII01000022">
    <property type="protein sequence ID" value="ELY82166.1"/>
    <property type="molecule type" value="Genomic_DNA"/>
</dbReference>
<evidence type="ECO:0000256" key="1">
    <source>
        <dbReference type="SAM" id="Phobius"/>
    </source>
</evidence>
<dbReference type="eggNOG" id="arCOG04622">
    <property type="taxonomic scope" value="Archaea"/>
</dbReference>
<evidence type="ECO:0000259" key="2">
    <source>
        <dbReference type="Pfam" id="PF03703"/>
    </source>
</evidence>
<keyword evidence="1" id="KW-0472">Membrane</keyword>
<keyword evidence="1" id="KW-1133">Transmembrane helix</keyword>
<sequence length="173" mass="18904">MTDDDTVRPLGTVALSTWIDRIWAWSRFIPASGCSGSLAAVVLAVALVVLDQWRLTVPTVAIGIVVALTLALVVAYAVRRYQGWRFELQDDALYLERGVVTVVETAVPFVRVQHVDTQFGPIERVLGLSSVVVYTAGSRNADVRIPGLTPDRARSLQETLRELAIESEAEDAV</sequence>
<keyword evidence="1" id="KW-0812">Transmembrane</keyword>
<dbReference type="Pfam" id="PF03703">
    <property type="entry name" value="bPH_2"/>
    <property type="match status" value="1"/>
</dbReference>
<dbReference type="AlphaFoldDB" id="L9Z882"/>
<proteinExistence type="predicted"/>
<comment type="caution">
    <text evidence="3">The sequence shown here is derived from an EMBL/GenBank/DDBJ whole genome shotgun (WGS) entry which is preliminary data.</text>
</comment>
<protein>
    <recommendedName>
        <fullName evidence="2">YdbS-like PH domain-containing protein</fullName>
    </recommendedName>
</protein>
<organism evidence="3 4">
    <name type="scientific">Natrinema pallidum DSM 3751</name>
    <dbReference type="NCBI Taxonomy" id="1227495"/>
    <lineage>
        <taxon>Archaea</taxon>
        <taxon>Methanobacteriati</taxon>
        <taxon>Methanobacteriota</taxon>
        <taxon>Stenosarchaea group</taxon>
        <taxon>Halobacteria</taxon>
        <taxon>Halobacteriales</taxon>
        <taxon>Natrialbaceae</taxon>
        <taxon>Natrinema</taxon>
    </lineage>
</organism>
<gene>
    <name evidence="3" type="ORF">C487_02638</name>
</gene>
<reference evidence="3 4" key="1">
    <citation type="journal article" date="2014" name="PLoS Genet.">
        <title>Phylogenetically driven sequencing of extremely halophilic archaea reveals strategies for static and dynamic osmo-response.</title>
        <authorList>
            <person name="Becker E.A."/>
            <person name="Seitzer P.M."/>
            <person name="Tritt A."/>
            <person name="Larsen D."/>
            <person name="Krusor M."/>
            <person name="Yao A.I."/>
            <person name="Wu D."/>
            <person name="Madern D."/>
            <person name="Eisen J.A."/>
            <person name="Darling A.E."/>
            <person name="Facciotti M.T."/>
        </authorList>
    </citation>
    <scope>NUCLEOTIDE SEQUENCE [LARGE SCALE GENOMIC DNA]</scope>
    <source>
        <strain evidence="3 4">DSM 3751</strain>
    </source>
</reference>
<evidence type="ECO:0000313" key="4">
    <source>
        <dbReference type="Proteomes" id="UP000011618"/>
    </source>
</evidence>
<dbReference type="InterPro" id="IPR005182">
    <property type="entry name" value="YdbS-like_PH"/>
</dbReference>